<dbReference type="InterPro" id="IPR005467">
    <property type="entry name" value="His_kinase_dom"/>
</dbReference>
<feature type="compositionally biased region" description="Polar residues" evidence="8">
    <location>
        <begin position="967"/>
        <end position="978"/>
    </location>
</feature>
<feature type="compositionally biased region" description="Basic and acidic residues" evidence="8">
    <location>
        <begin position="996"/>
        <end position="1010"/>
    </location>
</feature>
<dbReference type="InterPro" id="IPR050428">
    <property type="entry name" value="TCS_sensor_his_kinase"/>
</dbReference>
<feature type="compositionally biased region" description="Low complexity" evidence="8">
    <location>
        <begin position="1078"/>
        <end position="1090"/>
    </location>
</feature>
<feature type="compositionally biased region" description="Low complexity" evidence="8">
    <location>
        <begin position="855"/>
        <end position="865"/>
    </location>
</feature>
<feature type="compositionally biased region" description="Polar residues" evidence="8">
    <location>
        <begin position="788"/>
        <end position="798"/>
    </location>
</feature>
<sequence>MSTGSSAQASTYPALASGNPAGSSADGGRTGGGGTRERRGRIPRLRDAKIRSKLALILFVPLLAVLALATVRLVDVGGSALDARQVEDLTRLSTDVSDLTQYLHKERMAAAAFLATPSAKADGYNAAIALSDQRIQRYTADRRELDEPPAAVRDRLARIDEHLQTMDATRKKVTDRDEIAVSEVVLRYGVVLTDLVGYGEVLSQYAGEGAVADSLRAVSAFARAKAGTAEQEAVAYASRASGDVSAEQLSVLTATETSQQEALESFALVATPQQRALVDNTVTGDAINLADQYATRLNRSEPIPAIEVTQAFGAVVDLMRWAEQRLETQALDQAADESSAVGRQAALEAGLVLLTLIIAVALAVVLARSLNLSLRRLREGALAVANRDLPEAVARLRDVRNLGDGGADDIVRQVRDPIRLNNRDEVGQVAQAFNVVHREAVRIAAEQAALRTSVSAMFLNLARRSQSLVDRMIGELDQIERGEEDPKRLAQLFELDHLATRMRRNDENLLVLAGADSSPPRREDALVVDALRAAQSEVELYNRIEFGTVDTDISIAAVAVNDVVRLVAELLDNATRFSPPNTVVVADGRRIRDYVVIQVEDRGLGMSEEQMDSLNRRLAETPDVDVAAFRLMGLAVVSRLANRYGIRVELRANIEGGTVAQVILPNHIVVLPHNRPLDPPSRGNRQLDATPANWNDPMPLGRGSAATATLPAIAPEPWGRRADDGLVRAGAGGFPATSAPQQPAHPQLPRQPSQLPGRGEDMPTPDRPTLPKRGESAPATDRPPLPTRVTQPAESTPVSGPGYGSGATSSPTMAYPTMKAAAPDRQVQQSFAPASGFATPDGGTVPAPRRPASPNPNGWGAALAAMPPPPPPPAAQPEDRGESSPIFLEMQQSWFKGHDGPISEEWSMPTAGYAPPPNHSQAAAAAAAASPPAPAPAPKATPPAAPAPPATPAPAPVPPASRPEPTTSRTPSAGQNGSRPAEAGPDSGSQVPRPRRSAEDAWRTAADEGWQRAMAAAEPTVSDTTRSGLPKRVPQAQLVPGGVQSSPRNQNRRSPDEVRGLLSAYHRGVQRGRTAGSEEAAAVAPAPKEN</sequence>
<name>A0A919JRB0_9ACTN</name>
<comment type="catalytic activity">
    <reaction evidence="1">
        <text>ATP + protein L-histidine = ADP + protein N-phospho-L-histidine.</text>
        <dbReference type="EC" id="2.7.13.3"/>
    </reaction>
</comment>
<evidence type="ECO:0000256" key="9">
    <source>
        <dbReference type="SAM" id="Phobius"/>
    </source>
</evidence>
<protein>
    <recommendedName>
        <fullName evidence="2">histidine kinase</fullName>
        <ecNumber evidence="2">2.7.13.3</ecNumber>
    </recommendedName>
</protein>
<dbReference type="GO" id="GO:0004673">
    <property type="term" value="F:protein histidine kinase activity"/>
    <property type="evidence" value="ECO:0007669"/>
    <property type="project" value="UniProtKB-EC"/>
</dbReference>
<gene>
    <name evidence="11" type="ORF">Ani05nite_75590</name>
</gene>
<feature type="compositionally biased region" description="Polar residues" evidence="8">
    <location>
        <begin position="1"/>
        <end position="11"/>
    </location>
</feature>
<dbReference type="SUPFAM" id="SSF55874">
    <property type="entry name" value="ATPase domain of HSP90 chaperone/DNA topoisomerase II/histidine kinase"/>
    <property type="match status" value="1"/>
</dbReference>
<dbReference type="EMBL" id="BOMQ01000094">
    <property type="protein sequence ID" value="GIE54025.1"/>
    <property type="molecule type" value="Genomic_DNA"/>
</dbReference>
<dbReference type="Gene3D" id="3.30.565.10">
    <property type="entry name" value="Histidine kinase-like ATPase, C-terminal domain"/>
    <property type="match status" value="1"/>
</dbReference>
<dbReference type="InterPro" id="IPR003594">
    <property type="entry name" value="HATPase_dom"/>
</dbReference>
<dbReference type="GO" id="GO:0000160">
    <property type="term" value="P:phosphorelay signal transduction system"/>
    <property type="evidence" value="ECO:0007669"/>
    <property type="project" value="TreeGrafter"/>
</dbReference>
<feature type="compositionally biased region" description="Pro residues" evidence="8">
    <location>
        <begin position="866"/>
        <end position="875"/>
    </location>
</feature>
<evidence type="ECO:0000256" key="1">
    <source>
        <dbReference type="ARBA" id="ARBA00000085"/>
    </source>
</evidence>
<evidence type="ECO:0000256" key="5">
    <source>
        <dbReference type="ARBA" id="ARBA00022692"/>
    </source>
</evidence>
<keyword evidence="9" id="KW-0472">Membrane</keyword>
<feature type="compositionally biased region" description="Low complexity" evidence="8">
    <location>
        <begin position="919"/>
        <end position="930"/>
    </location>
</feature>
<dbReference type="EC" id="2.7.13.3" evidence="2"/>
<feature type="compositionally biased region" description="Pro residues" evidence="8">
    <location>
        <begin position="931"/>
        <end position="962"/>
    </location>
</feature>
<organism evidence="11 12">
    <name type="scientific">Actinoplanes nipponensis</name>
    <dbReference type="NCBI Taxonomy" id="135950"/>
    <lineage>
        <taxon>Bacteria</taxon>
        <taxon>Bacillati</taxon>
        <taxon>Actinomycetota</taxon>
        <taxon>Actinomycetes</taxon>
        <taxon>Micromonosporales</taxon>
        <taxon>Micromonosporaceae</taxon>
        <taxon>Actinoplanes</taxon>
    </lineage>
</organism>
<evidence type="ECO:0000256" key="6">
    <source>
        <dbReference type="ARBA" id="ARBA00022777"/>
    </source>
</evidence>
<dbReference type="Proteomes" id="UP000647172">
    <property type="component" value="Unassembled WGS sequence"/>
</dbReference>
<dbReference type="SMART" id="SM00387">
    <property type="entry name" value="HATPase_c"/>
    <property type="match status" value="1"/>
</dbReference>
<dbReference type="InterPro" id="IPR036890">
    <property type="entry name" value="HATPase_C_sf"/>
</dbReference>
<keyword evidence="7 9" id="KW-1133">Transmembrane helix</keyword>
<dbReference type="AlphaFoldDB" id="A0A919JRB0"/>
<evidence type="ECO:0000313" key="11">
    <source>
        <dbReference type="EMBL" id="GIE54025.1"/>
    </source>
</evidence>
<feature type="transmembrane region" description="Helical" evidence="9">
    <location>
        <begin position="54"/>
        <end position="74"/>
    </location>
</feature>
<evidence type="ECO:0000256" key="4">
    <source>
        <dbReference type="ARBA" id="ARBA00022679"/>
    </source>
</evidence>
<evidence type="ECO:0000256" key="2">
    <source>
        <dbReference type="ARBA" id="ARBA00012438"/>
    </source>
</evidence>
<reference evidence="11" key="1">
    <citation type="submission" date="2021-01" db="EMBL/GenBank/DDBJ databases">
        <title>Whole genome shotgun sequence of Actinoplanes nipponensis NBRC 14063.</title>
        <authorList>
            <person name="Komaki H."/>
            <person name="Tamura T."/>
        </authorList>
    </citation>
    <scope>NUCLEOTIDE SEQUENCE</scope>
    <source>
        <strain evidence="11">NBRC 14063</strain>
    </source>
</reference>
<dbReference type="RefSeq" id="WP_203776539.1">
    <property type="nucleotide sequence ID" value="NZ_BAAAYJ010000006.1"/>
</dbReference>
<keyword evidence="12" id="KW-1185">Reference proteome</keyword>
<dbReference type="Pfam" id="PF02518">
    <property type="entry name" value="HATPase_c"/>
    <property type="match status" value="1"/>
</dbReference>
<evidence type="ECO:0000256" key="7">
    <source>
        <dbReference type="ARBA" id="ARBA00022989"/>
    </source>
</evidence>
<dbReference type="InterPro" id="IPR013587">
    <property type="entry name" value="Nitrate/nitrite_sensing"/>
</dbReference>
<dbReference type="Gene3D" id="6.10.340.10">
    <property type="match status" value="1"/>
</dbReference>
<evidence type="ECO:0000256" key="3">
    <source>
        <dbReference type="ARBA" id="ARBA00022553"/>
    </source>
</evidence>
<feature type="region of interest" description="Disordered" evidence="8">
    <location>
        <begin position="675"/>
        <end position="1090"/>
    </location>
</feature>
<evidence type="ECO:0000256" key="8">
    <source>
        <dbReference type="SAM" id="MobiDB-lite"/>
    </source>
</evidence>
<feature type="domain" description="Histidine kinase" evidence="10">
    <location>
        <begin position="563"/>
        <end position="668"/>
    </location>
</feature>
<evidence type="ECO:0000313" key="12">
    <source>
        <dbReference type="Proteomes" id="UP000647172"/>
    </source>
</evidence>
<keyword evidence="4" id="KW-0808">Transferase</keyword>
<evidence type="ECO:0000259" key="10">
    <source>
        <dbReference type="PROSITE" id="PS50109"/>
    </source>
</evidence>
<dbReference type="PROSITE" id="PS50109">
    <property type="entry name" value="HIS_KIN"/>
    <property type="match status" value="1"/>
</dbReference>
<feature type="region of interest" description="Disordered" evidence="8">
    <location>
        <begin position="1"/>
        <end position="44"/>
    </location>
</feature>
<dbReference type="Pfam" id="PF08376">
    <property type="entry name" value="NIT"/>
    <property type="match status" value="1"/>
</dbReference>
<proteinExistence type="predicted"/>
<dbReference type="GO" id="GO:0005886">
    <property type="term" value="C:plasma membrane"/>
    <property type="evidence" value="ECO:0007669"/>
    <property type="project" value="TreeGrafter"/>
</dbReference>
<keyword evidence="3" id="KW-0597">Phosphoprotein</keyword>
<comment type="caution">
    <text evidence="11">The sequence shown here is derived from an EMBL/GenBank/DDBJ whole genome shotgun (WGS) entry which is preliminary data.</text>
</comment>
<keyword evidence="5 9" id="KW-0812">Transmembrane</keyword>
<keyword evidence="6" id="KW-0418">Kinase</keyword>
<dbReference type="PANTHER" id="PTHR45436:SF5">
    <property type="entry name" value="SENSOR HISTIDINE KINASE TRCS"/>
    <property type="match status" value="1"/>
</dbReference>
<accession>A0A919JRB0</accession>
<dbReference type="PANTHER" id="PTHR45436">
    <property type="entry name" value="SENSOR HISTIDINE KINASE YKOH"/>
    <property type="match status" value="1"/>
</dbReference>